<sequence length="40" mass="4794">MSKNPTIDLLFQVFFEKPAEIMIPSWLMYGRVLGRIWDSY</sequence>
<comment type="caution">
    <text evidence="1">The sequence shown here is derived from an EMBL/GenBank/DDBJ whole genome shotgun (WGS) entry which is preliminary data.</text>
</comment>
<protein>
    <submittedName>
        <fullName evidence="1">Uncharacterized protein</fullName>
    </submittedName>
</protein>
<accession>A0AAD1Y1B9</accession>
<name>A0AAD1Y1B9_EUPCR</name>
<dbReference type="EMBL" id="CAMPGE010024667">
    <property type="protein sequence ID" value="CAI2382486.1"/>
    <property type="molecule type" value="Genomic_DNA"/>
</dbReference>
<evidence type="ECO:0000313" key="1">
    <source>
        <dbReference type="EMBL" id="CAI2382486.1"/>
    </source>
</evidence>
<organism evidence="1 2">
    <name type="scientific">Euplotes crassus</name>
    <dbReference type="NCBI Taxonomy" id="5936"/>
    <lineage>
        <taxon>Eukaryota</taxon>
        <taxon>Sar</taxon>
        <taxon>Alveolata</taxon>
        <taxon>Ciliophora</taxon>
        <taxon>Intramacronucleata</taxon>
        <taxon>Spirotrichea</taxon>
        <taxon>Hypotrichia</taxon>
        <taxon>Euplotida</taxon>
        <taxon>Euplotidae</taxon>
        <taxon>Moneuplotes</taxon>
    </lineage>
</organism>
<reference evidence="1" key="1">
    <citation type="submission" date="2023-07" db="EMBL/GenBank/DDBJ databases">
        <authorList>
            <consortium name="AG Swart"/>
            <person name="Singh M."/>
            <person name="Singh A."/>
            <person name="Seah K."/>
            <person name="Emmerich C."/>
        </authorList>
    </citation>
    <scope>NUCLEOTIDE SEQUENCE</scope>
    <source>
        <strain evidence="1">DP1</strain>
    </source>
</reference>
<keyword evidence="2" id="KW-1185">Reference proteome</keyword>
<evidence type="ECO:0000313" key="2">
    <source>
        <dbReference type="Proteomes" id="UP001295684"/>
    </source>
</evidence>
<dbReference type="AlphaFoldDB" id="A0AAD1Y1B9"/>
<gene>
    <name evidence="1" type="ORF">ECRASSUSDP1_LOCUS23960</name>
</gene>
<proteinExistence type="predicted"/>
<dbReference type="Proteomes" id="UP001295684">
    <property type="component" value="Unassembled WGS sequence"/>
</dbReference>